<evidence type="ECO:0000313" key="4">
    <source>
        <dbReference type="Proteomes" id="UP000266841"/>
    </source>
</evidence>
<comment type="caution">
    <text evidence="3">The sequence shown here is derived from an EMBL/GenBank/DDBJ whole genome shotgun (WGS) entry which is preliminary data.</text>
</comment>
<dbReference type="SUPFAM" id="SSF51735">
    <property type="entry name" value="NAD(P)-binding Rossmann-fold domains"/>
    <property type="match status" value="1"/>
</dbReference>
<dbReference type="PANTHER" id="PTHR44196:SF1">
    <property type="entry name" value="DEHYDROGENASE_REDUCTASE SDR FAMILY MEMBER 7B"/>
    <property type="match status" value="1"/>
</dbReference>
<dbReference type="PANTHER" id="PTHR44196">
    <property type="entry name" value="DEHYDROGENASE/REDUCTASE SDR FAMILY MEMBER 7B"/>
    <property type="match status" value="1"/>
</dbReference>
<organism evidence="3 4">
    <name type="scientific">Thalassiosira oceanica</name>
    <name type="common">Marine diatom</name>
    <dbReference type="NCBI Taxonomy" id="159749"/>
    <lineage>
        <taxon>Eukaryota</taxon>
        <taxon>Sar</taxon>
        <taxon>Stramenopiles</taxon>
        <taxon>Ochrophyta</taxon>
        <taxon>Bacillariophyta</taxon>
        <taxon>Coscinodiscophyceae</taxon>
        <taxon>Thalassiosirophycidae</taxon>
        <taxon>Thalassiosirales</taxon>
        <taxon>Thalassiosiraceae</taxon>
        <taxon>Thalassiosira</taxon>
    </lineage>
</organism>
<evidence type="ECO:0000256" key="2">
    <source>
        <dbReference type="ARBA" id="ARBA00023002"/>
    </source>
</evidence>
<dbReference type="Proteomes" id="UP000266841">
    <property type="component" value="Unassembled WGS sequence"/>
</dbReference>
<dbReference type="Gene3D" id="3.40.50.720">
    <property type="entry name" value="NAD(P)-binding Rossmann-like Domain"/>
    <property type="match status" value="1"/>
</dbReference>
<protein>
    <recommendedName>
        <fullName evidence="5">Ketoreductase (KR) domain-containing protein</fullName>
    </recommendedName>
</protein>
<reference evidence="3 4" key="1">
    <citation type="journal article" date="2012" name="Genome Biol.">
        <title>Genome and low-iron response of an oceanic diatom adapted to chronic iron limitation.</title>
        <authorList>
            <person name="Lommer M."/>
            <person name="Specht M."/>
            <person name="Roy A.S."/>
            <person name="Kraemer L."/>
            <person name="Andreson R."/>
            <person name="Gutowska M.A."/>
            <person name="Wolf J."/>
            <person name="Bergner S.V."/>
            <person name="Schilhabel M.B."/>
            <person name="Klostermeier U.C."/>
            <person name="Beiko R.G."/>
            <person name="Rosenstiel P."/>
            <person name="Hippler M."/>
            <person name="Laroche J."/>
        </authorList>
    </citation>
    <scope>NUCLEOTIDE SEQUENCE [LARGE SCALE GENOMIC DNA]</scope>
    <source>
        <strain evidence="3 4">CCMP1005</strain>
    </source>
</reference>
<dbReference type="OrthoDB" id="37659at2759"/>
<evidence type="ECO:0008006" key="5">
    <source>
        <dbReference type="Google" id="ProtNLM"/>
    </source>
</evidence>
<dbReference type="Pfam" id="PF00106">
    <property type="entry name" value="adh_short"/>
    <property type="match status" value="1"/>
</dbReference>
<evidence type="ECO:0000313" key="3">
    <source>
        <dbReference type="EMBL" id="EJK48375.1"/>
    </source>
</evidence>
<sequence>MEDPSKTLFIAGGTDGIGLSLLALELKRAQYSKVFVLGRDFRKVDQLLSENDNTLSPARDRLVKVPCDITCLGEMERTLSSIGDNSIHDFVSTTGTYHRGKIADIEVDTSSGAGSDIVADHFHLNCVSIIHLIRLMIPKLVRGASQILICTASLATLARSPYSLQSATKTAIKAFIDTLRIELKGDTRVMNIMPPSVDTRIFAKGGDFRSTDDYQPPSRVANTMQYMLDCPYDICIPEILIEQHQFEVA</sequence>
<gene>
    <name evidence="3" type="ORF">THAOC_32831</name>
</gene>
<dbReference type="GO" id="GO:0016491">
    <property type="term" value="F:oxidoreductase activity"/>
    <property type="evidence" value="ECO:0007669"/>
    <property type="project" value="UniProtKB-KW"/>
</dbReference>
<dbReference type="AlphaFoldDB" id="K0R6C7"/>
<dbReference type="GO" id="GO:0016020">
    <property type="term" value="C:membrane"/>
    <property type="evidence" value="ECO:0007669"/>
    <property type="project" value="TreeGrafter"/>
</dbReference>
<dbReference type="InterPro" id="IPR002347">
    <property type="entry name" value="SDR_fam"/>
</dbReference>
<comment type="similarity">
    <text evidence="1">Belongs to the short-chain dehydrogenases/reductases (SDR) family.</text>
</comment>
<dbReference type="InterPro" id="IPR036291">
    <property type="entry name" value="NAD(P)-bd_dom_sf"/>
</dbReference>
<dbReference type="EMBL" id="AGNL01045924">
    <property type="protein sequence ID" value="EJK48375.1"/>
    <property type="molecule type" value="Genomic_DNA"/>
</dbReference>
<evidence type="ECO:0000256" key="1">
    <source>
        <dbReference type="ARBA" id="ARBA00006484"/>
    </source>
</evidence>
<keyword evidence="2" id="KW-0560">Oxidoreductase</keyword>
<accession>K0R6C7</accession>
<keyword evidence="4" id="KW-1185">Reference proteome</keyword>
<name>K0R6C7_THAOC</name>
<proteinExistence type="inferred from homology"/>